<proteinExistence type="predicted"/>
<dbReference type="Pfam" id="PF00013">
    <property type="entry name" value="KH_1"/>
    <property type="match status" value="1"/>
</dbReference>
<dbReference type="SMART" id="SM00322">
    <property type="entry name" value="KH"/>
    <property type="match status" value="1"/>
</dbReference>
<name>A0A812SE63_SYMPI</name>
<gene>
    <name evidence="4" type="ORF">SPIL2461_LOCUS11954</name>
</gene>
<dbReference type="OrthoDB" id="442947at2759"/>
<organism evidence="4 5">
    <name type="scientific">Symbiodinium pilosum</name>
    <name type="common">Dinoflagellate</name>
    <dbReference type="NCBI Taxonomy" id="2952"/>
    <lineage>
        <taxon>Eukaryota</taxon>
        <taxon>Sar</taxon>
        <taxon>Alveolata</taxon>
        <taxon>Dinophyceae</taxon>
        <taxon>Suessiales</taxon>
        <taxon>Symbiodiniaceae</taxon>
        <taxon>Symbiodinium</taxon>
    </lineage>
</organism>
<evidence type="ECO:0000256" key="1">
    <source>
        <dbReference type="ARBA" id="ARBA00022737"/>
    </source>
</evidence>
<sequence length="199" mass="21914">MAEPEEGDEEVAKAVEQTPEELPRVPCHLFLPVVPAARVIGKRGANIKEIRDKSGAVVKILQKELPQEMQRREDRVAAISGEPAAVREAISGVLERVFDRSGLPDTADASARDRGYIVEVLVPEKCGSHLIGQKGERVKTLCQAPHSLRGLSWGGGRDEVYFFQIWGLCKAWRVGPSRTCSVKVLWRPGFRHLASVVTA</sequence>
<dbReference type="Proteomes" id="UP000649617">
    <property type="component" value="Unassembled WGS sequence"/>
</dbReference>
<protein>
    <recommendedName>
        <fullName evidence="3">K Homology domain-containing protein</fullName>
    </recommendedName>
</protein>
<feature type="domain" description="K Homology" evidence="3">
    <location>
        <begin position="23"/>
        <end position="98"/>
    </location>
</feature>
<evidence type="ECO:0000256" key="2">
    <source>
        <dbReference type="PROSITE-ProRule" id="PRU00117"/>
    </source>
</evidence>
<dbReference type="SUPFAM" id="SSF54791">
    <property type="entry name" value="Eukaryotic type KH-domain (KH-domain type I)"/>
    <property type="match status" value="1"/>
</dbReference>
<dbReference type="InterPro" id="IPR036612">
    <property type="entry name" value="KH_dom_type_1_sf"/>
</dbReference>
<keyword evidence="1" id="KW-0677">Repeat</keyword>
<keyword evidence="5" id="KW-1185">Reference proteome</keyword>
<accession>A0A812SE63</accession>
<dbReference type="InterPro" id="IPR004088">
    <property type="entry name" value="KH_dom_type_1"/>
</dbReference>
<dbReference type="PROSITE" id="PS50084">
    <property type="entry name" value="KH_TYPE_1"/>
    <property type="match status" value="1"/>
</dbReference>
<dbReference type="PANTHER" id="PTHR10288">
    <property type="entry name" value="KH DOMAIN CONTAINING RNA BINDING PROTEIN"/>
    <property type="match status" value="1"/>
</dbReference>
<dbReference type="AlphaFoldDB" id="A0A812SE63"/>
<dbReference type="InterPro" id="IPR004087">
    <property type="entry name" value="KH_dom"/>
</dbReference>
<dbReference type="GO" id="GO:0003723">
    <property type="term" value="F:RNA binding"/>
    <property type="evidence" value="ECO:0007669"/>
    <property type="project" value="UniProtKB-UniRule"/>
</dbReference>
<evidence type="ECO:0000313" key="5">
    <source>
        <dbReference type="Proteomes" id="UP000649617"/>
    </source>
</evidence>
<dbReference type="EMBL" id="CAJNIZ010023780">
    <property type="protein sequence ID" value="CAE7471454.1"/>
    <property type="molecule type" value="Genomic_DNA"/>
</dbReference>
<comment type="caution">
    <text evidence="4">The sequence shown here is derived from an EMBL/GenBank/DDBJ whole genome shotgun (WGS) entry which is preliminary data.</text>
</comment>
<keyword evidence="2" id="KW-0694">RNA-binding</keyword>
<reference evidence="4" key="1">
    <citation type="submission" date="2021-02" db="EMBL/GenBank/DDBJ databases">
        <authorList>
            <person name="Dougan E. K."/>
            <person name="Rhodes N."/>
            <person name="Thang M."/>
            <person name="Chan C."/>
        </authorList>
    </citation>
    <scope>NUCLEOTIDE SEQUENCE</scope>
</reference>
<evidence type="ECO:0000259" key="3">
    <source>
        <dbReference type="SMART" id="SM00322"/>
    </source>
</evidence>
<dbReference type="Gene3D" id="3.30.310.210">
    <property type="match status" value="1"/>
</dbReference>
<evidence type="ECO:0000313" key="4">
    <source>
        <dbReference type="EMBL" id="CAE7471454.1"/>
    </source>
</evidence>